<feature type="domain" description="PAS" evidence="1">
    <location>
        <begin position="190"/>
        <end position="289"/>
    </location>
</feature>
<dbReference type="Proteomes" id="UP000654720">
    <property type="component" value="Chromosome"/>
</dbReference>
<sequence>MQTENNITGAEFLSDLNVLLSTSVGLNRNVKLALKKLGEHERADQVYIVSINHDMTFTISEEWTRTGESVFPESGEKRSFYYDRKLEQDLERDNYIYIRDINDVTNESLKNIMRALGVNCAIFLPLYISSHLFSFLCLSRCHHEEPWSGEEIAFLVQVASVLSGALEKELILRKLVKHHALYQDFIENRVGYILRLNRHLHISFSNKTFYSLFGDSPDEIIGTRIGELMTEMDISPKKLEEVVKSPEDLLMFNAKVMRDDEVVFIEWYAYPVRLDRDHTEIHLIGHDVTRFKEMERELTLLKTELQTFSETMYPMWKSIKDNLSGENEIGNNESFDNLSQKAMAFNRLYEELLSKIGYKFVANAYRS</sequence>
<dbReference type="EMBL" id="CP069450">
    <property type="protein sequence ID" value="QRO49711.1"/>
    <property type="molecule type" value="Genomic_DNA"/>
</dbReference>
<evidence type="ECO:0000313" key="5">
    <source>
        <dbReference type="EMBL" id="RHM41410.1"/>
    </source>
</evidence>
<evidence type="ECO:0000313" key="3">
    <source>
        <dbReference type="EMBL" id="RGV30148.1"/>
    </source>
</evidence>
<dbReference type="STRING" id="1121130.GCA_000519105_03370"/>
<dbReference type="Gene3D" id="3.30.450.20">
    <property type="entry name" value="PAS domain"/>
    <property type="match status" value="1"/>
</dbReference>
<dbReference type="EMBL" id="QSCR01000019">
    <property type="protein sequence ID" value="RGY16435.1"/>
    <property type="molecule type" value="Genomic_DNA"/>
</dbReference>
<gene>
    <name evidence="3" type="ORF">DWW18_20865</name>
    <name evidence="5" type="ORF">DWZ68_14340</name>
    <name evidence="4" type="ORF">DXA50_11470</name>
    <name evidence="2" type="ORF">I6J59_17790</name>
</gene>
<dbReference type="InterPro" id="IPR000014">
    <property type="entry name" value="PAS"/>
</dbReference>
<evidence type="ECO:0000313" key="9">
    <source>
        <dbReference type="Proteomes" id="UP000654720"/>
    </source>
</evidence>
<protein>
    <submittedName>
        <fullName evidence="4">PAS domain-containing protein</fullName>
    </submittedName>
</protein>
<dbReference type="Gene3D" id="3.30.450.40">
    <property type="match status" value="1"/>
</dbReference>
<dbReference type="InterPro" id="IPR035965">
    <property type="entry name" value="PAS-like_dom_sf"/>
</dbReference>
<dbReference type="CDD" id="cd00130">
    <property type="entry name" value="PAS"/>
    <property type="match status" value="1"/>
</dbReference>
<dbReference type="NCBIfam" id="TIGR00229">
    <property type="entry name" value="sensory_box"/>
    <property type="match status" value="1"/>
</dbReference>
<evidence type="ECO:0000313" key="8">
    <source>
        <dbReference type="Proteomes" id="UP000286063"/>
    </source>
</evidence>
<dbReference type="EMBL" id="QRPV01000022">
    <property type="protein sequence ID" value="RHM41410.1"/>
    <property type="molecule type" value="Genomic_DNA"/>
</dbReference>
<name>A0A413IM41_9BACT</name>
<dbReference type="Proteomes" id="UP000286063">
    <property type="component" value="Unassembled WGS sequence"/>
</dbReference>
<dbReference type="AlphaFoldDB" id="A0A413IM41"/>
<evidence type="ECO:0000313" key="4">
    <source>
        <dbReference type="EMBL" id="RGY16435.1"/>
    </source>
</evidence>
<dbReference type="Proteomes" id="UP000286038">
    <property type="component" value="Unassembled WGS sequence"/>
</dbReference>
<proteinExistence type="predicted"/>
<dbReference type="GeneID" id="93097564"/>
<evidence type="ECO:0000259" key="1">
    <source>
        <dbReference type="Pfam" id="PF13426"/>
    </source>
</evidence>
<dbReference type="Proteomes" id="UP000283589">
    <property type="component" value="Unassembled WGS sequence"/>
</dbReference>
<evidence type="ECO:0000313" key="7">
    <source>
        <dbReference type="Proteomes" id="UP000286038"/>
    </source>
</evidence>
<dbReference type="Pfam" id="PF13426">
    <property type="entry name" value="PAS_9"/>
    <property type="match status" value="1"/>
</dbReference>
<reference evidence="6 7" key="1">
    <citation type="submission" date="2018-08" db="EMBL/GenBank/DDBJ databases">
        <title>A genome reference for cultivated species of the human gut microbiota.</title>
        <authorList>
            <person name="Zou Y."/>
            <person name="Xue W."/>
            <person name="Luo G."/>
        </authorList>
    </citation>
    <scope>NUCLEOTIDE SEQUENCE [LARGE SCALE GENOMIC DNA]</scope>
    <source>
        <strain evidence="3 6">AF14-49</strain>
        <strain evidence="5 7">AF34-33</strain>
        <strain evidence="4 8">OF02-7</strain>
    </source>
</reference>
<dbReference type="InterPro" id="IPR029016">
    <property type="entry name" value="GAF-like_dom_sf"/>
</dbReference>
<dbReference type="SUPFAM" id="SSF55785">
    <property type="entry name" value="PYP-like sensor domain (PAS domain)"/>
    <property type="match status" value="1"/>
</dbReference>
<accession>A0A413IM41</accession>
<dbReference type="EMBL" id="QRZA01000063">
    <property type="protein sequence ID" value="RGV30148.1"/>
    <property type="molecule type" value="Genomic_DNA"/>
</dbReference>
<dbReference type="OrthoDB" id="1098417at2"/>
<evidence type="ECO:0000313" key="6">
    <source>
        <dbReference type="Proteomes" id="UP000283589"/>
    </source>
</evidence>
<organism evidence="4 8">
    <name type="scientific">Butyricimonas virosa</name>
    <dbReference type="NCBI Taxonomy" id="544645"/>
    <lineage>
        <taxon>Bacteria</taxon>
        <taxon>Pseudomonadati</taxon>
        <taxon>Bacteroidota</taxon>
        <taxon>Bacteroidia</taxon>
        <taxon>Bacteroidales</taxon>
        <taxon>Odoribacteraceae</taxon>
        <taxon>Butyricimonas</taxon>
    </lineage>
</organism>
<keyword evidence="9" id="KW-1185">Reference proteome</keyword>
<dbReference type="RefSeq" id="WP_027201917.1">
    <property type="nucleotide sequence ID" value="NZ_CABJDM010000022.1"/>
</dbReference>
<dbReference type="SUPFAM" id="SSF55781">
    <property type="entry name" value="GAF domain-like"/>
    <property type="match status" value="1"/>
</dbReference>
<evidence type="ECO:0000313" key="2">
    <source>
        <dbReference type="EMBL" id="QRO49711.1"/>
    </source>
</evidence>
<reference evidence="2 9" key="2">
    <citation type="submission" date="2021-02" db="EMBL/GenBank/DDBJ databases">
        <title>FDA dAtabase for Regulatory Grade micrObial Sequences (FDA-ARGOS): Supporting development and validation of Infectious Disease Dx tests.</title>
        <authorList>
            <person name="Carlson P."/>
            <person name="Fischbach M."/>
            <person name="Hastie J."/>
            <person name="Bilen M."/>
            <person name="Cheng A."/>
            <person name="Tallon L."/>
            <person name="Sadzewicz L."/>
            <person name="Zhao X."/>
            <person name="Boylan J."/>
            <person name="Ott S."/>
            <person name="Bowen H."/>
            <person name="Vavikolanu K."/>
            <person name="Mehta A."/>
            <person name="Aluvathingal J."/>
            <person name="Nadendla S."/>
            <person name="Yan Y."/>
            <person name="Sichtig H."/>
        </authorList>
    </citation>
    <scope>NUCLEOTIDE SEQUENCE [LARGE SCALE GENOMIC DNA]</scope>
    <source>
        <strain evidence="2 9">FDAARGOS_1229</strain>
    </source>
</reference>